<comment type="caution">
    <text evidence="2">The sequence shown here is derived from an EMBL/GenBank/DDBJ whole genome shotgun (WGS) entry which is preliminary data.</text>
</comment>
<gene>
    <name evidence="2" type="ORF">Bpfe_009553</name>
</gene>
<sequence length="245" mass="26895">MTLFPVLYIDIRQPSMTLFPVLYIDIRQLSMTLFPVLYIDIRQPSMTLFPVLYIDIRVAVLCGRDDADNYQKLMAAMDILKFDHQEQETIKKILASVLHLGNIVFATVTIIPQALPGIIPPVRPTVLPSVQPVIPQAPMSQFNAVSPSSSFNSGFSALGMPNGNVTAQAHMNGTIQPEVESPWKVQFIKSNFEHRQQPEVKSPPPVAPKLNRTPSQAKATGAVTRTITRTSTADGPIPSTASPPL</sequence>
<name>A0AAD8FE38_BIOPF</name>
<evidence type="ECO:0000256" key="1">
    <source>
        <dbReference type="SAM" id="MobiDB-lite"/>
    </source>
</evidence>
<dbReference type="Proteomes" id="UP001233172">
    <property type="component" value="Unassembled WGS sequence"/>
</dbReference>
<accession>A0AAD8FE38</accession>
<feature type="compositionally biased region" description="Polar residues" evidence="1">
    <location>
        <begin position="212"/>
        <end position="245"/>
    </location>
</feature>
<protein>
    <submittedName>
        <fullName evidence="2">Unconventional myosin-XV-like isoform X2</fullName>
    </submittedName>
</protein>
<proteinExistence type="predicted"/>
<reference evidence="2" key="2">
    <citation type="submission" date="2023-04" db="EMBL/GenBank/DDBJ databases">
        <authorList>
            <person name="Bu L."/>
            <person name="Lu L."/>
            <person name="Laidemitt M.R."/>
            <person name="Zhang S.M."/>
            <person name="Mutuku M."/>
            <person name="Mkoji G."/>
            <person name="Steinauer M."/>
            <person name="Loker E.S."/>
        </authorList>
    </citation>
    <scope>NUCLEOTIDE SEQUENCE</scope>
    <source>
        <strain evidence="2">KasaAsao</strain>
        <tissue evidence="2">Whole Snail</tissue>
    </source>
</reference>
<dbReference type="SUPFAM" id="SSF52540">
    <property type="entry name" value="P-loop containing nucleoside triphosphate hydrolases"/>
    <property type="match status" value="1"/>
</dbReference>
<dbReference type="EMBL" id="JASAOG010000032">
    <property type="protein sequence ID" value="KAK0061025.1"/>
    <property type="molecule type" value="Genomic_DNA"/>
</dbReference>
<dbReference type="AlphaFoldDB" id="A0AAD8FE38"/>
<organism evidence="2 3">
    <name type="scientific">Biomphalaria pfeifferi</name>
    <name type="common">Bloodfluke planorb</name>
    <name type="synonym">Freshwater snail</name>
    <dbReference type="NCBI Taxonomy" id="112525"/>
    <lineage>
        <taxon>Eukaryota</taxon>
        <taxon>Metazoa</taxon>
        <taxon>Spiralia</taxon>
        <taxon>Lophotrochozoa</taxon>
        <taxon>Mollusca</taxon>
        <taxon>Gastropoda</taxon>
        <taxon>Heterobranchia</taxon>
        <taxon>Euthyneura</taxon>
        <taxon>Panpulmonata</taxon>
        <taxon>Hygrophila</taxon>
        <taxon>Lymnaeoidea</taxon>
        <taxon>Planorbidae</taxon>
        <taxon>Biomphalaria</taxon>
    </lineage>
</organism>
<dbReference type="InterPro" id="IPR027417">
    <property type="entry name" value="P-loop_NTPase"/>
</dbReference>
<evidence type="ECO:0000313" key="3">
    <source>
        <dbReference type="Proteomes" id="UP001233172"/>
    </source>
</evidence>
<feature type="region of interest" description="Disordered" evidence="1">
    <location>
        <begin position="193"/>
        <end position="245"/>
    </location>
</feature>
<evidence type="ECO:0000313" key="2">
    <source>
        <dbReference type="EMBL" id="KAK0061025.1"/>
    </source>
</evidence>
<reference evidence="2" key="1">
    <citation type="journal article" date="2023" name="PLoS Negl. Trop. Dis.">
        <title>A genome sequence for Biomphalaria pfeifferi, the major vector snail for the human-infecting parasite Schistosoma mansoni.</title>
        <authorList>
            <person name="Bu L."/>
            <person name="Lu L."/>
            <person name="Laidemitt M.R."/>
            <person name="Zhang S.M."/>
            <person name="Mutuku M."/>
            <person name="Mkoji G."/>
            <person name="Steinauer M."/>
            <person name="Loker E.S."/>
        </authorList>
    </citation>
    <scope>NUCLEOTIDE SEQUENCE</scope>
    <source>
        <strain evidence="2">KasaAsao</strain>
    </source>
</reference>
<keyword evidence="3" id="KW-1185">Reference proteome</keyword>